<dbReference type="Gene3D" id="1.10.1200.10">
    <property type="entry name" value="ACP-like"/>
    <property type="match status" value="1"/>
</dbReference>
<dbReference type="EC" id="3.1.2.14" evidence="1"/>
<dbReference type="Gene3D" id="3.40.50.1820">
    <property type="entry name" value="alpha/beta hydrolase"/>
    <property type="match status" value="1"/>
</dbReference>
<dbReference type="InterPro" id="IPR001031">
    <property type="entry name" value="Thioesterase"/>
</dbReference>
<dbReference type="SMART" id="SM00822">
    <property type="entry name" value="PKS_KR"/>
    <property type="match status" value="1"/>
</dbReference>
<dbReference type="Pfam" id="PF00975">
    <property type="entry name" value="Thioesterase"/>
    <property type="match status" value="1"/>
</dbReference>
<keyword evidence="3" id="KW-0597">Phosphoprotein</keyword>
<dbReference type="GO" id="GO:0031177">
    <property type="term" value="F:phosphopantetheine binding"/>
    <property type="evidence" value="ECO:0007669"/>
    <property type="project" value="InterPro"/>
</dbReference>
<proteinExistence type="predicted"/>
<reference evidence="6" key="1">
    <citation type="submission" date="2025-08" db="UniProtKB">
        <authorList>
            <consortium name="RefSeq"/>
        </authorList>
    </citation>
    <scope>IDENTIFICATION</scope>
    <source>
        <tissue evidence="6">Whole body</tissue>
    </source>
</reference>
<dbReference type="InterPro" id="IPR009081">
    <property type="entry name" value="PP-bd_ACP"/>
</dbReference>
<dbReference type="AlphaFoldDB" id="A0A6J1PPG5"/>
<accession>A0A6J1PPG5</accession>
<sequence>MRTGYQQSRVKLWRSYGVDVQIVTVDDNLKHEDCESLLKFAEKRAPVDAIFNLAVVLKDCIFQNQSLQTFEDSFKSKAWMTKKMDELSRKICLQLRHFVVFSSVSCGRGNAGQTNYGMANSVMERICEKKMEEGLHGLAIQWGAVGDVGLVADMQEKNKKLVIGGTLQQRISSCLDTLEIFLLQDRPVVSSIVVAEKAKIGGSLNISETVAHIMGLRNINAVPPNVPLAEMGMDSMMAVEINQTLEREFDISLTAQDIRKLNFAKLRQMTITTEQGKTHNTNKINKDFNMLFRRMENSDFVPDILVELATKKEIGRSTVFLLPGIEGYSSVYKSIASEIKSSATCLQHGLLNIPDESHSVMKSAAYLLPHLLKKMKDQKEFLIVGYSFGSLIAIELARLLEANDFSGRLILIDGAPDQMKLWTNQYLDSTSPEELQNMILLGLLEMYTTINKKTLALELNKCNTWEEKLKLFHAYFPNEVNVLTTKNQKLLYFTVYNHIVAIQNYDISSLPRLKSPITLLKPTFPIVSVTEENYGLHKVTEGRVQFHYVEGNHITIMDNDKIISAINEEWIEDLNR</sequence>
<dbReference type="PANTHER" id="PTHR43775">
    <property type="entry name" value="FATTY ACID SYNTHASE"/>
    <property type="match status" value="1"/>
</dbReference>
<dbReference type="InterPro" id="IPR057326">
    <property type="entry name" value="KR_dom"/>
</dbReference>
<dbReference type="PANTHER" id="PTHR43775:SF23">
    <property type="entry name" value="FATTY ACID SYNTHASE 3"/>
    <property type="match status" value="1"/>
</dbReference>
<dbReference type="Gene3D" id="3.40.50.720">
    <property type="entry name" value="NAD(P)-binding Rossmann-like Domain"/>
    <property type="match status" value="1"/>
</dbReference>
<keyword evidence="2" id="KW-0596">Phosphopantetheine</keyword>
<dbReference type="InterPro" id="IPR036291">
    <property type="entry name" value="NAD(P)-bd_dom_sf"/>
</dbReference>
<organism evidence="5 6">
    <name type="scientific">Temnothorax curvispinosus</name>
    <dbReference type="NCBI Taxonomy" id="300111"/>
    <lineage>
        <taxon>Eukaryota</taxon>
        <taxon>Metazoa</taxon>
        <taxon>Ecdysozoa</taxon>
        <taxon>Arthropoda</taxon>
        <taxon>Hexapoda</taxon>
        <taxon>Insecta</taxon>
        <taxon>Pterygota</taxon>
        <taxon>Neoptera</taxon>
        <taxon>Endopterygota</taxon>
        <taxon>Hymenoptera</taxon>
        <taxon>Apocrita</taxon>
        <taxon>Aculeata</taxon>
        <taxon>Formicoidea</taxon>
        <taxon>Formicidae</taxon>
        <taxon>Myrmicinae</taxon>
        <taxon>Temnothorax</taxon>
    </lineage>
</organism>
<dbReference type="GO" id="GO:0006633">
    <property type="term" value="P:fatty acid biosynthetic process"/>
    <property type="evidence" value="ECO:0007669"/>
    <property type="project" value="TreeGrafter"/>
</dbReference>
<feature type="domain" description="Carrier" evidence="4">
    <location>
        <begin position="200"/>
        <end position="277"/>
    </location>
</feature>
<dbReference type="InterPro" id="IPR036736">
    <property type="entry name" value="ACP-like_sf"/>
</dbReference>
<evidence type="ECO:0000313" key="6">
    <source>
        <dbReference type="RefSeq" id="XP_024871609.1"/>
    </source>
</evidence>
<dbReference type="PROSITE" id="PS50075">
    <property type="entry name" value="CARRIER"/>
    <property type="match status" value="1"/>
</dbReference>
<evidence type="ECO:0000256" key="3">
    <source>
        <dbReference type="ARBA" id="ARBA00022553"/>
    </source>
</evidence>
<keyword evidence="5" id="KW-1185">Reference proteome</keyword>
<dbReference type="SUPFAM" id="SSF47336">
    <property type="entry name" value="ACP-like"/>
    <property type="match status" value="1"/>
</dbReference>
<dbReference type="InterPro" id="IPR029058">
    <property type="entry name" value="AB_hydrolase_fold"/>
</dbReference>
<dbReference type="Pfam" id="PF08659">
    <property type="entry name" value="KR"/>
    <property type="match status" value="1"/>
</dbReference>
<dbReference type="RefSeq" id="XP_024871609.1">
    <property type="nucleotide sequence ID" value="XM_025015841.1"/>
</dbReference>
<evidence type="ECO:0000256" key="2">
    <source>
        <dbReference type="ARBA" id="ARBA00022450"/>
    </source>
</evidence>
<dbReference type="Proteomes" id="UP000504618">
    <property type="component" value="Unplaced"/>
</dbReference>
<name>A0A6J1PPG5_9HYME</name>
<dbReference type="InterPro" id="IPR013968">
    <property type="entry name" value="PKS_KR"/>
</dbReference>
<dbReference type="SMART" id="SM00823">
    <property type="entry name" value="PKS_PP"/>
    <property type="match status" value="1"/>
</dbReference>
<evidence type="ECO:0000259" key="4">
    <source>
        <dbReference type="PROSITE" id="PS50075"/>
    </source>
</evidence>
<dbReference type="GO" id="GO:0016297">
    <property type="term" value="F:fatty acyl-[ACP] hydrolase activity"/>
    <property type="evidence" value="ECO:0007669"/>
    <property type="project" value="UniProtKB-EC"/>
</dbReference>
<dbReference type="SUPFAM" id="SSF53474">
    <property type="entry name" value="alpha/beta-Hydrolases"/>
    <property type="match status" value="1"/>
</dbReference>
<dbReference type="GO" id="GO:0004312">
    <property type="term" value="F:fatty acid synthase activity"/>
    <property type="evidence" value="ECO:0007669"/>
    <property type="project" value="TreeGrafter"/>
</dbReference>
<dbReference type="InterPro" id="IPR020806">
    <property type="entry name" value="PKS_PP-bd"/>
</dbReference>
<dbReference type="Pfam" id="PF00550">
    <property type="entry name" value="PP-binding"/>
    <property type="match status" value="1"/>
</dbReference>
<dbReference type="OrthoDB" id="329835at2759"/>
<gene>
    <name evidence="6" type="primary">LOC112454445</name>
</gene>
<dbReference type="InterPro" id="IPR050091">
    <property type="entry name" value="PKS_NRPS_Biosynth_Enz"/>
</dbReference>
<dbReference type="GeneID" id="112454445"/>
<evidence type="ECO:0000313" key="5">
    <source>
        <dbReference type="Proteomes" id="UP000504618"/>
    </source>
</evidence>
<dbReference type="SUPFAM" id="SSF51735">
    <property type="entry name" value="NAD(P)-binding Rossmann-fold domains"/>
    <property type="match status" value="1"/>
</dbReference>
<protein>
    <recommendedName>
        <fullName evidence="1">oleoyl-[acyl-carrier-protein] hydrolase</fullName>
        <ecNumber evidence="1">3.1.2.14</ecNumber>
    </recommendedName>
</protein>
<evidence type="ECO:0000256" key="1">
    <source>
        <dbReference type="ARBA" id="ARBA00012480"/>
    </source>
</evidence>